<feature type="signal peptide" evidence="2">
    <location>
        <begin position="1"/>
        <end position="18"/>
    </location>
</feature>
<dbReference type="PROSITE" id="PS51257">
    <property type="entry name" value="PROKAR_LIPOPROTEIN"/>
    <property type="match status" value="1"/>
</dbReference>
<accession>A0A1R0X468</accession>
<evidence type="ECO:0000256" key="1">
    <source>
        <dbReference type="SAM" id="MobiDB-lite"/>
    </source>
</evidence>
<keyword evidence="2" id="KW-0732">Signal</keyword>
<gene>
    <name evidence="3" type="ORF">BJP51_23975</name>
</gene>
<evidence type="ECO:0000313" key="3">
    <source>
        <dbReference type="EMBL" id="OMD28745.1"/>
    </source>
</evidence>
<dbReference type="RefSeq" id="WP_036679659.1">
    <property type="nucleotide sequence ID" value="NZ_MKQP01000033.1"/>
</dbReference>
<dbReference type="AlphaFoldDB" id="A0A1R0X468"/>
<name>A0A1R0X468_9BACL</name>
<sequence length="182" mass="20510">MLKTIARMVMLMSLIFLAACGGDVKPIEEPSIGANTPTQSSAISTQKPQNTEPKQPNEASFKAELSINLKSYSDQLTENDLPALEVLEKNLTALVEHDHTLYQSGFVNKKLADAMEPYYDEHYQYKFTDIESIDSMLPNEHQVNITVIGQRLDMAAKTVENVKMLYAIRPNDQGEWVIYIID</sequence>
<evidence type="ECO:0000256" key="2">
    <source>
        <dbReference type="SAM" id="SignalP"/>
    </source>
</evidence>
<proteinExistence type="predicted"/>
<feature type="region of interest" description="Disordered" evidence="1">
    <location>
        <begin position="29"/>
        <end position="58"/>
    </location>
</feature>
<organism evidence="3 4">
    <name type="scientific">Paenibacillus odorifer</name>
    <dbReference type="NCBI Taxonomy" id="189426"/>
    <lineage>
        <taxon>Bacteria</taxon>
        <taxon>Bacillati</taxon>
        <taxon>Bacillota</taxon>
        <taxon>Bacilli</taxon>
        <taxon>Bacillales</taxon>
        <taxon>Paenibacillaceae</taxon>
        <taxon>Paenibacillus</taxon>
    </lineage>
</organism>
<evidence type="ECO:0008006" key="5">
    <source>
        <dbReference type="Google" id="ProtNLM"/>
    </source>
</evidence>
<feature type="chain" id="PRO_5038551936" description="DUF4440 domain-containing protein" evidence="2">
    <location>
        <begin position="19"/>
        <end position="182"/>
    </location>
</feature>
<dbReference type="EMBL" id="MKQP01000033">
    <property type="protein sequence ID" value="OMD28745.1"/>
    <property type="molecule type" value="Genomic_DNA"/>
</dbReference>
<feature type="compositionally biased region" description="Polar residues" evidence="1">
    <location>
        <begin position="33"/>
        <end position="58"/>
    </location>
</feature>
<reference evidence="3 4" key="1">
    <citation type="submission" date="2016-10" db="EMBL/GenBank/DDBJ databases">
        <title>Paenibacillus species isolates.</title>
        <authorList>
            <person name="Beno S.M."/>
        </authorList>
    </citation>
    <scope>NUCLEOTIDE SEQUENCE [LARGE SCALE GENOMIC DNA]</scope>
    <source>
        <strain evidence="3 4">FSL H7-0604</strain>
    </source>
</reference>
<dbReference type="Proteomes" id="UP000187465">
    <property type="component" value="Unassembled WGS sequence"/>
</dbReference>
<protein>
    <recommendedName>
        <fullName evidence="5">DUF4440 domain-containing protein</fullName>
    </recommendedName>
</protein>
<evidence type="ECO:0000313" key="4">
    <source>
        <dbReference type="Proteomes" id="UP000187465"/>
    </source>
</evidence>
<comment type="caution">
    <text evidence="3">The sequence shown here is derived from an EMBL/GenBank/DDBJ whole genome shotgun (WGS) entry which is preliminary data.</text>
</comment>